<dbReference type="InterPro" id="IPR009880">
    <property type="entry name" value="Glyoxal_oxidase_N"/>
</dbReference>
<evidence type="ECO:0000256" key="1">
    <source>
        <dbReference type="ARBA" id="ARBA00022729"/>
    </source>
</evidence>
<dbReference type="Gene3D" id="2.60.40.10">
    <property type="entry name" value="Immunoglobulins"/>
    <property type="match status" value="1"/>
</dbReference>
<evidence type="ECO:0000256" key="2">
    <source>
        <dbReference type="SAM" id="MobiDB-lite"/>
    </source>
</evidence>
<sequence>MPCAGNSGNDQYFCGSGNRLSFYKYGAAAISQSSSASSTVASSTSSQATTTTTTQVVTTTQTTTSAAASVSNAPTANGWTAMGCWADNVNGRTLAFGQPASATMTIEKCQATCLAGGFKYAGVEWSIECFCANTLTVGAGPANDGRCNMPCSGNNSQTCGGPNGLNMFSYGVAAGASSAAGSSTSSVATSSSSAAQPATPTNGVVATYNGWTYMNCYVDAVAARTLPVAMGVLGGPAAMTVELCLDACKKNNYPVAGLEYSSECYCGNALPPQIATDGRCKMYCNGAATTICGGPDGLTVYQYGVAAASSLSTTATSSSTVGASSISSSSSNTSTAAASSSSSTTTPASSSSSTSAPASSSSSNTSASVSSSSSTSASESSSSSTSASASSSSTSAPASSSSSTSAPASSSSTSAPASSASNSNTSASASNSQSSSSFSTVASSTTGSSSSSSPSATQTGPAVVQTYGNWESQGCWSDDPAARSLTFVGNTGGANTPQKCMDACYAAGYNYAGVEYSVECYCGTTVSNGGTLKTDDGCSMLCQGNNLAYCGGPYRLNMYKYNGVVPPPATPVGGGGGAPPANGVTPLTTGLPNGWAYKGCWVDGAFGRILPVAGNPAGLNTPASCIASCASLGYAISGVEYGAECYCSNTLNNAAAIAADADCNMGCAGDAQHACGGANRATLYSTLATMPVFQKPTALTTGLPGKYKYLGCYRQPGGGKIMFDYEFKDLQAMSVQTCLQKCSQYGYSSAALELGTECSCGDPADVTKNSPGPAPADACNIPCRGSPSDLCGGVERVNLYSWDTTEAPLYVWHTPANKGHYELLIGGIVIPLIATLGLNNKVTFMEKGGTGAPNSTGAYELDYSLANDYTKAWREMHVSSDVFCAANLVLPDRKGRVLSIGGWSGRSTEGIRLYTPSGSPGVNGTTDWEEYWDQLHLQKGRWYPGAMQMANGSIFVIGGEDGSNGEPVPSVEVLPKVAGGETYLEMDWLKRTDPNNLYPFSFVLPAGGIFVIYYNEARILDEVTFETTKTLPIIPGAVNAPGGRTYPMEGTAMILPQYWPYTDPLEVIACGGSAFGFAFDNCVSIQPEVDNAEWVIERMPSKRVMTIMTALPDGTYMILGGAQEGVAGFGLARKPNLQALLYDPSLPRHQRFSILGETTVARLYHSEAILLHDGRVLVTGSDPEDFGANPQEYRMEVYVPPYLTSGLVQPTFIINNRDWTYGGTYRITVNLAQGPISAMRVSLMGAVSTTHGNSFGQRTFFPKVTCAGNTCMIIAPPNAHVCPPGWFQLFVLDGPTPSYSQWVRIGGDPGELGNWPNYPGFTLPGVGNL</sequence>
<feature type="domain" description="WSC" evidence="3">
    <location>
        <begin position="469"/>
        <end position="562"/>
    </location>
</feature>
<gene>
    <name evidence="4" type="ORF">M408DRAFT_115598</name>
</gene>
<dbReference type="Pfam" id="PF07250">
    <property type="entry name" value="Glyoxal_oxid_N"/>
    <property type="match status" value="1"/>
</dbReference>
<evidence type="ECO:0000313" key="5">
    <source>
        <dbReference type="Proteomes" id="UP000054097"/>
    </source>
</evidence>
<dbReference type="InterPro" id="IPR013783">
    <property type="entry name" value="Ig-like_fold"/>
</dbReference>
<evidence type="ECO:0000313" key="4">
    <source>
        <dbReference type="EMBL" id="KIM29564.1"/>
    </source>
</evidence>
<dbReference type="Pfam" id="PF01822">
    <property type="entry name" value="WSC"/>
    <property type="match status" value="5"/>
</dbReference>
<dbReference type="InterPro" id="IPR037293">
    <property type="entry name" value="Gal_Oxidase_central_sf"/>
</dbReference>
<feature type="region of interest" description="Disordered" evidence="2">
    <location>
        <begin position="322"/>
        <end position="461"/>
    </location>
</feature>
<dbReference type="Gene3D" id="2.130.10.80">
    <property type="entry name" value="Galactose oxidase/kelch, beta-propeller"/>
    <property type="match status" value="1"/>
</dbReference>
<dbReference type="InterPro" id="IPR015202">
    <property type="entry name" value="GO-like_E_set"/>
</dbReference>
<dbReference type="SUPFAM" id="SSF50965">
    <property type="entry name" value="Galactose oxidase, central domain"/>
    <property type="match status" value="1"/>
</dbReference>
<feature type="domain" description="WSC" evidence="3">
    <location>
        <begin position="78"/>
        <end position="171"/>
    </location>
</feature>
<dbReference type="PANTHER" id="PTHR32208">
    <property type="entry name" value="SECRETED PROTEIN-RELATED"/>
    <property type="match status" value="1"/>
</dbReference>
<dbReference type="PANTHER" id="PTHR32208:SF105">
    <property type="entry name" value="COPPER RADICAL OXIDASE"/>
    <property type="match status" value="1"/>
</dbReference>
<feature type="compositionally biased region" description="Low complexity" evidence="2">
    <location>
        <begin position="322"/>
        <end position="457"/>
    </location>
</feature>
<evidence type="ECO:0000259" key="3">
    <source>
        <dbReference type="PROSITE" id="PS51212"/>
    </source>
</evidence>
<dbReference type="SMART" id="SM00321">
    <property type="entry name" value="WSC"/>
    <property type="match status" value="5"/>
</dbReference>
<feature type="domain" description="WSC" evidence="3">
    <location>
        <begin position="706"/>
        <end position="803"/>
    </location>
</feature>
<dbReference type="EMBL" id="KN824288">
    <property type="protein sequence ID" value="KIM29564.1"/>
    <property type="molecule type" value="Genomic_DNA"/>
</dbReference>
<organism evidence="4 5">
    <name type="scientific">Serendipita vermifera MAFF 305830</name>
    <dbReference type="NCBI Taxonomy" id="933852"/>
    <lineage>
        <taxon>Eukaryota</taxon>
        <taxon>Fungi</taxon>
        <taxon>Dikarya</taxon>
        <taxon>Basidiomycota</taxon>
        <taxon>Agaricomycotina</taxon>
        <taxon>Agaricomycetes</taxon>
        <taxon>Sebacinales</taxon>
        <taxon>Serendipitaceae</taxon>
        <taxon>Serendipita</taxon>
    </lineage>
</organism>
<dbReference type="HOGENOM" id="CLU_003527_0_0_1"/>
<dbReference type="OrthoDB" id="2019572at2759"/>
<keyword evidence="1" id="KW-0732">Signal</keyword>
<accession>A0A0C3BBU7</accession>
<dbReference type="InterPro" id="IPR002889">
    <property type="entry name" value="WSC_carb-bd"/>
</dbReference>
<dbReference type="STRING" id="933852.A0A0C3BBU7"/>
<keyword evidence="5" id="KW-1185">Reference proteome</keyword>
<dbReference type="Pfam" id="PF09118">
    <property type="entry name" value="GO-like_E_set"/>
    <property type="match status" value="1"/>
</dbReference>
<name>A0A0C3BBU7_SERVB</name>
<reference evidence="5" key="2">
    <citation type="submission" date="2015-01" db="EMBL/GenBank/DDBJ databases">
        <title>Evolutionary Origins and Diversification of the Mycorrhizal Mutualists.</title>
        <authorList>
            <consortium name="DOE Joint Genome Institute"/>
            <consortium name="Mycorrhizal Genomics Consortium"/>
            <person name="Kohler A."/>
            <person name="Kuo A."/>
            <person name="Nagy L.G."/>
            <person name="Floudas D."/>
            <person name="Copeland A."/>
            <person name="Barry K.W."/>
            <person name="Cichocki N."/>
            <person name="Veneault-Fourrey C."/>
            <person name="LaButti K."/>
            <person name="Lindquist E.A."/>
            <person name="Lipzen A."/>
            <person name="Lundell T."/>
            <person name="Morin E."/>
            <person name="Murat C."/>
            <person name="Riley R."/>
            <person name="Ohm R."/>
            <person name="Sun H."/>
            <person name="Tunlid A."/>
            <person name="Henrissat B."/>
            <person name="Grigoriev I.V."/>
            <person name="Hibbett D.S."/>
            <person name="Martin F."/>
        </authorList>
    </citation>
    <scope>NUCLEOTIDE SEQUENCE [LARGE SCALE GENOMIC DNA]</scope>
    <source>
        <strain evidence="5">MAFF 305830</strain>
    </source>
</reference>
<dbReference type="Proteomes" id="UP000054097">
    <property type="component" value="Unassembled WGS sequence"/>
</dbReference>
<reference evidence="4 5" key="1">
    <citation type="submission" date="2014-04" db="EMBL/GenBank/DDBJ databases">
        <authorList>
            <consortium name="DOE Joint Genome Institute"/>
            <person name="Kuo A."/>
            <person name="Zuccaro A."/>
            <person name="Kohler A."/>
            <person name="Nagy L.G."/>
            <person name="Floudas D."/>
            <person name="Copeland A."/>
            <person name="Barry K.W."/>
            <person name="Cichocki N."/>
            <person name="Veneault-Fourrey C."/>
            <person name="LaButti K."/>
            <person name="Lindquist E.A."/>
            <person name="Lipzen A."/>
            <person name="Lundell T."/>
            <person name="Morin E."/>
            <person name="Murat C."/>
            <person name="Sun H."/>
            <person name="Tunlid A."/>
            <person name="Henrissat B."/>
            <person name="Grigoriev I.V."/>
            <person name="Hibbett D.S."/>
            <person name="Martin F."/>
            <person name="Nordberg H.P."/>
            <person name="Cantor M.N."/>
            <person name="Hua S.X."/>
        </authorList>
    </citation>
    <scope>NUCLEOTIDE SEQUENCE [LARGE SCALE GENOMIC DNA]</scope>
    <source>
        <strain evidence="4 5">MAFF 305830</strain>
    </source>
</reference>
<dbReference type="InterPro" id="IPR011043">
    <property type="entry name" value="Gal_Oxase/kelch_b-propeller"/>
</dbReference>
<feature type="domain" description="WSC" evidence="3">
    <location>
        <begin position="210"/>
        <end position="304"/>
    </location>
</feature>
<dbReference type="PROSITE" id="PS51212">
    <property type="entry name" value="WSC"/>
    <property type="match status" value="5"/>
</dbReference>
<dbReference type="SUPFAM" id="SSF81296">
    <property type="entry name" value="E set domains"/>
    <property type="match status" value="1"/>
</dbReference>
<feature type="domain" description="WSC" evidence="3">
    <location>
        <begin position="594"/>
        <end position="687"/>
    </location>
</feature>
<protein>
    <submittedName>
        <fullName evidence="4">Glyoxal oxidase</fullName>
    </submittedName>
</protein>
<proteinExistence type="predicted"/>
<dbReference type="CDD" id="cd02851">
    <property type="entry name" value="E_set_GO_C"/>
    <property type="match status" value="1"/>
</dbReference>
<dbReference type="InterPro" id="IPR014756">
    <property type="entry name" value="Ig_E-set"/>
</dbReference>